<evidence type="ECO:0000313" key="2">
    <source>
        <dbReference type="Proteomes" id="UP000295151"/>
    </source>
</evidence>
<name>A0A4R7T960_9ACTN</name>
<accession>A0A4R7T960</accession>
<comment type="caution">
    <text evidence="1">The sequence shown here is derived from an EMBL/GenBank/DDBJ whole genome shotgun (WGS) entry which is preliminary data.</text>
</comment>
<sequence length="75" mass="8106">MGGDVTRSGVSGITPAGFSVDKLSTYRGVDATDGDRGGGRRPWIVGQLRVVRVAGFTSWQPVLFRSIVRDEVRQV</sequence>
<dbReference type="AlphaFoldDB" id="A0A4R7T960"/>
<proteinExistence type="predicted"/>
<reference evidence="1 2" key="1">
    <citation type="submission" date="2019-03" db="EMBL/GenBank/DDBJ databases">
        <title>Genomic Encyclopedia of Type Strains, Phase III (KMG-III): the genomes of soil and plant-associated and newly described type strains.</title>
        <authorList>
            <person name="Whitman W."/>
        </authorList>
    </citation>
    <scope>NUCLEOTIDE SEQUENCE [LARGE SCALE GENOMIC DNA]</scope>
    <source>
        <strain evidence="1 2">VKM Ac-2575</strain>
    </source>
</reference>
<dbReference type="EMBL" id="SOCE01000001">
    <property type="protein sequence ID" value="TDU88502.1"/>
    <property type="molecule type" value="Genomic_DNA"/>
</dbReference>
<gene>
    <name evidence="1" type="ORF">EV138_2048</name>
</gene>
<evidence type="ECO:0000313" key="1">
    <source>
        <dbReference type="EMBL" id="TDU88502.1"/>
    </source>
</evidence>
<dbReference type="Proteomes" id="UP000295151">
    <property type="component" value="Unassembled WGS sequence"/>
</dbReference>
<protein>
    <submittedName>
        <fullName evidence="1">Uncharacterized protein</fullName>
    </submittedName>
</protein>
<keyword evidence="2" id="KW-1185">Reference proteome</keyword>
<organism evidence="1 2">
    <name type="scientific">Kribbella voronezhensis</name>
    <dbReference type="NCBI Taxonomy" id="2512212"/>
    <lineage>
        <taxon>Bacteria</taxon>
        <taxon>Bacillati</taxon>
        <taxon>Actinomycetota</taxon>
        <taxon>Actinomycetes</taxon>
        <taxon>Propionibacteriales</taxon>
        <taxon>Kribbellaceae</taxon>
        <taxon>Kribbella</taxon>
    </lineage>
</organism>